<evidence type="ECO:0000313" key="2">
    <source>
        <dbReference type="Proteomes" id="UP000245910"/>
    </source>
</evidence>
<evidence type="ECO:0000313" key="1">
    <source>
        <dbReference type="EMBL" id="CEI68956.1"/>
    </source>
</evidence>
<sequence length="87" mass="9987">MNHKQYIEKFIIANAVIPAKNAPLKFVLFLADGHRKDISPMMVPSKSNRVTLSRTCWTMMKLHLSSKTSYEHIGRTDFGWQHPDTGD</sequence>
<dbReference type="EMBL" id="LN649231">
    <property type="protein sequence ID" value="CEI68956.1"/>
    <property type="molecule type" value="Genomic_DNA"/>
</dbReference>
<name>A0A2L2TWQ4_9HYPO</name>
<proteinExistence type="predicted"/>
<organism evidence="1 2">
    <name type="scientific">Fusarium venenatum</name>
    <dbReference type="NCBI Taxonomy" id="56646"/>
    <lineage>
        <taxon>Eukaryota</taxon>
        <taxon>Fungi</taxon>
        <taxon>Dikarya</taxon>
        <taxon>Ascomycota</taxon>
        <taxon>Pezizomycotina</taxon>
        <taxon>Sordariomycetes</taxon>
        <taxon>Hypocreomycetidae</taxon>
        <taxon>Hypocreales</taxon>
        <taxon>Nectriaceae</taxon>
        <taxon>Fusarium</taxon>
    </lineage>
</organism>
<protein>
    <submittedName>
        <fullName evidence="1">Uncharacterized protein</fullName>
    </submittedName>
</protein>
<keyword evidence="2" id="KW-1185">Reference proteome</keyword>
<reference evidence="2" key="1">
    <citation type="submission" date="2014-10" db="EMBL/GenBank/DDBJ databases">
        <authorList>
            <person name="King R."/>
        </authorList>
    </citation>
    <scope>NUCLEOTIDE SEQUENCE [LARGE SCALE GENOMIC DNA]</scope>
    <source>
        <strain evidence="2">A3/5</strain>
    </source>
</reference>
<accession>A0A2L2TWQ4</accession>
<dbReference type="Proteomes" id="UP000245910">
    <property type="component" value="Chromosome III"/>
</dbReference>
<dbReference type="AlphaFoldDB" id="A0A2L2TWQ4"/>